<evidence type="ECO:0000256" key="1">
    <source>
        <dbReference type="SAM" id="Phobius"/>
    </source>
</evidence>
<evidence type="ECO:0000313" key="2">
    <source>
        <dbReference type="EMBL" id="EKC66216.1"/>
    </source>
</evidence>
<accession>K1U3Z8</accession>
<name>K1U3Z8_9ZZZZ</name>
<organism evidence="2">
    <name type="scientific">human gut metagenome</name>
    <dbReference type="NCBI Taxonomy" id="408170"/>
    <lineage>
        <taxon>unclassified sequences</taxon>
        <taxon>metagenomes</taxon>
        <taxon>organismal metagenomes</taxon>
    </lineage>
</organism>
<gene>
    <name evidence="2" type="ORF">LEA_09929</name>
</gene>
<sequence length="73" mass="7739">MSENLKRKLTSRKFWAAVVSFVTMLIMAFGVADETATQVGSIIMAGATVIAYIIGEGMTDAAAVAEGKDKPKE</sequence>
<feature type="transmembrane region" description="Helical" evidence="1">
    <location>
        <begin position="38"/>
        <end position="55"/>
    </location>
</feature>
<dbReference type="EMBL" id="AJWY01006666">
    <property type="protein sequence ID" value="EKC66216.1"/>
    <property type="molecule type" value="Genomic_DNA"/>
</dbReference>
<keyword evidence="1" id="KW-0812">Transmembrane</keyword>
<comment type="caution">
    <text evidence="2">The sequence shown here is derived from an EMBL/GenBank/DDBJ whole genome shotgun (WGS) entry which is preliminary data.</text>
</comment>
<keyword evidence="1" id="KW-0472">Membrane</keyword>
<feature type="transmembrane region" description="Helical" evidence="1">
    <location>
        <begin position="14"/>
        <end position="32"/>
    </location>
</feature>
<dbReference type="AlphaFoldDB" id="K1U3Z8"/>
<reference evidence="2" key="1">
    <citation type="journal article" date="2013" name="Environ. Microbiol.">
        <title>Microbiota from the distal guts of lean and obese adolescents exhibit partial functional redundancy besides clear differences in community structure.</title>
        <authorList>
            <person name="Ferrer M."/>
            <person name="Ruiz A."/>
            <person name="Lanza F."/>
            <person name="Haange S.B."/>
            <person name="Oberbach A."/>
            <person name="Till H."/>
            <person name="Bargiela R."/>
            <person name="Campoy C."/>
            <person name="Segura M.T."/>
            <person name="Richter M."/>
            <person name="von Bergen M."/>
            <person name="Seifert J."/>
            <person name="Suarez A."/>
        </authorList>
    </citation>
    <scope>NUCLEOTIDE SEQUENCE</scope>
</reference>
<protein>
    <submittedName>
        <fullName evidence="2">Uncharacterized protein</fullName>
    </submittedName>
</protein>
<keyword evidence="1" id="KW-1133">Transmembrane helix</keyword>
<proteinExistence type="predicted"/>